<dbReference type="AlphaFoldDB" id="A0A6N3DV57"/>
<sequence length="80" mass="9802">MCFNYDRLLERVLEVFWDKRVFAVEMQMAEAVLISRIENKTPFRKEEIDRAVMLLNIDHEKISDYFFRIENDKRGQIEKM</sequence>
<organism evidence="1">
    <name type="scientific">Eubacterium limosum</name>
    <dbReference type="NCBI Taxonomy" id="1736"/>
    <lineage>
        <taxon>Bacteria</taxon>
        <taxon>Bacillati</taxon>
        <taxon>Bacillota</taxon>
        <taxon>Clostridia</taxon>
        <taxon>Eubacteriales</taxon>
        <taxon>Eubacteriaceae</taxon>
        <taxon>Eubacterium</taxon>
    </lineage>
</organism>
<dbReference type="Pfam" id="PF05339">
    <property type="entry name" value="DUF739"/>
    <property type="match status" value="1"/>
</dbReference>
<gene>
    <name evidence="1" type="ORF">ELLFYP34_03240</name>
</gene>
<proteinExistence type="predicted"/>
<dbReference type="InterPro" id="IPR008003">
    <property type="entry name" value="DUF739"/>
</dbReference>
<accession>A0A6N3DV57</accession>
<reference evidence="1" key="1">
    <citation type="submission" date="2019-11" db="EMBL/GenBank/DDBJ databases">
        <authorList>
            <person name="Feng L."/>
        </authorList>
    </citation>
    <scope>NUCLEOTIDE SEQUENCE</scope>
    <source>
        <strain evidence="1">ElimosumLFYP34</strain>
    </source>
</reference>
<dbReference type="EMBL" id="CACRTR010000009">
    <property type="protein sequence ID" value="VYU32252.1"/>
    <property type="molecule type" value="Genomic_DNA"/>
</dbReference>
<protein>
    <submittedName>
        <fullName evidence="1">Uncharacterized protein</fullName>
    </submittedName>
</protein>
<name>A0A6N3DV57_EUBLI</name>
<evidence type="ECO:0000313" key="1">
    <source>
        <dbReference type="EMBL" id="VYU32252.1"/>
    </source>
</evidence>